<dbReference type="EMBL" id="GQ273492">
    <property type="protein sequence ID" value="ADE34354.1"/>
    <property type="molecule type" value="Genomic_DNA"/>
</dbReference>
<reference evidence="1 2" key="1">
    <citation type="journal article" date="2010" name="Virol. J.">
        <title>Complete genome sequence of a Megalocytivirus (family Iridoviridae) associated with turbot mortality in China.</title>
        <authorList>
            <person name="Shi C.Y."/>
            <person name="Jia K.T."/>
            <person name="Yang B."/>
            <person name="Huang J."/>
        </authorList>
    </citation>
    <scope>NUCLEOTIDE SEQUENCE [LARGE SCALE GENOMIC DNA]</scope>
</reference>
<name>E2CTV4_ISKNV</name>
<protein>
    <submittedName>
        <fullName evidence="1">ORF9R</fullName>
    </submittedName>
</protein>
<dbReference type="Proteomes" id="UP000160942">
    <property type="component" value="Segment"/>
</dbReference>
<sequence length="86" mass="9800">MSWARMAMEAPEREYHSMGSHWQALAPLLYVRMMARTTTPRATPPTSIDFCLLAIICSMFLKIKTIKKNVCSVSWFVCGAAWRSDV</sequence>
<accession>E2CTV4</accession>
<evidence type="ECO:0000313" key="1">
    <source>
        <dbReference type="EMBL" id="ADE34354.1"/>
    </source>
</evidence>
<evidence type="ECO:0000313" key="2">
    <source>
        <dbReference type="Proteomes" id="UP000160942"/>
    </source>
</evidence>
<organism evidence="1 2">
    <name type="scientific">Turbot reddish body iridovirus</name>
    <dbReference type="NCBI Taxonomy" id="273651"/>
    <lineage>
        <taxon>Viruses</taxon>
        <taxon>Varidnaviria</taxon>
        <taxon>Bamfordvirae</taxon>
        <taxon>Nucleocytoviricota</taxon>
        <taxon>Megaviricetes</taxon>
        <taxon>Pimascovirales</taxon>
        <taxon>Pimascovirales incertae sedis</taxon>
        <taxon>Iridoviridae</taxon>
        <taxon>Alphairidovirinae</taxon>
        <taxon>Megalocytivirus</taxon>
        <taxon>Megalocytivirus pagrus1</taxon>
        <taxon>Infectious spleen and kidney necrosis virus</taxon>
    </lineage>
</organism>
<proteinExistence type="predicted"/>